<dbReference type="Proteomes" id="UP000075902">
    <property type="component" value="Unassembled WGS sequence"/>
</dbReference>
<dbReference type="VEuPathDB" id="VectorBase:AMEC018590"/>
<feature type="signal peptide" evidence="1">
    <location>
        <begin position="1"/>
        <end position="20"/>
    </location>
</feature>
<organism evidence="2 3">
    <name type="scientific">Anopheles melas</name>
    <dbReference type="NCBI Taxonomy" id="34690"/>
    <lineage>
        <taxon>Eukaryota</taxon>
        <taxon>Metazoa</taxon>
        <taxon>Ecdysozoa</taxon>
        <taxon>Arthropoda</taxon>
        <taxon>Hexapoda</taxon>
        <taxon>Insecta</taxon>
        <taxon>Pterygota</taxon>
        <taxon>Neoptera</taxon>
        <taxon>Endopterygota</taxon>
        <taxon>Diptera</taxon>
        <taxon>Nematocera</taxon>
        <taxon>Culicoidea</taxon>
        <taxon>Culicidae</taxon>
        <taxon>Anophelinae</taxon>
        <taxon>Anopheles</taxon>
    </lineage>
</organism>
<reference evidence="2" key="2">
    <citation type="submission" date="2020-05" db="UniProtKB">
        <authorList>
            <consortium name="EnsemblMetazoa"/>
        </authorList>
    </citation>
    <scope>IDENTIFICATION</scope>
    <source>
        <strain evidence="2">CM1001059</strain>
    </source>
</reference>
<feature type="chain" id="PRO_5008138136" evidence="1">
    <location>
        <begin position="21"/>
        <end position="342"/>
    </location>
</feature>
<name>A0A182UDT1_9DIPT</name>
<dbReference type="EnsemblMetazoa" id="AMEC018590-RA">
    <property type="protein sequence ID" value="AMEC018590-PA"/>
    <property type="gene ID" value="AMEC018590"/>
</dbReference>
<accession>A0A182UDT1</accession>
<sequence>MKFCIASVSVLLVLCNLTAAFQRPIIDDRMDKIVEKFANFRDIVNLNHFLYELLNMVADVTPSYGTVQYFHNQHPEIIFTAVVENPDQTEEESAEPQEMLHSGPYKPLFHAVSSHSAPISSLDRVPSKHVPFNMSPRHLCIVLFVSVAIVTVKGLPGTADGLWSKVSSSSLQVSPVHTLFANQPFARAFSSEEPVPVQKPKEPEPNKVQSVETPKLKAAVQVLPEELKEKLLAVEPEKPQVVVKTADSSAPEIPIFAKLILGDPSKPKLATVESLRNINWRSVQTSLELPNKHTMPMVNELLQKTDELLRLFQELQLESNGFVSDVETHNENALKEYIGYYN</sequence>
<reference evidence="3" key="1">
    <citation type="submission" date="2014-01" db="EMBL/GenBank/DDBJ databases">
        <title>The Genome Sequence of Anopheles melas CM1001059_A (V2).</title>
        <authorList>
            <consortium name="The Broad Institute Genomics Platform"/>
            <person name="Neafsey D.E."/>
            <person name="Besansky N."/>
            <person name="Howell P."/>
            <person name="Walton C."/>
            <person name="Young S.K."/>
            <person name="Zeng Q."/>
            <person name="Gargeya S."/>
            <person name="Fitzgerald M."/>
            <person name="Haas B."/>
            <person name="Abouelleil A."/>
            <person name="Allen A.W."/>
            <person name="Alvarado L."/>
            <person name="Arachchi H.M."/>
            <person name="Berlin A.M."/>
            <person name="Chapman S.B."/>
            <person name="Gainer-Dewar J."/>
            <person name="Goldberg J."/>
            <person name="Griggs A."/>
            <person name="Gujja S."/>
            <person name="Hansen M."/>
            <person name="Howarth C."/>
            <person name="Imamovic A."/>
            <person name="Ireland A."/>
            <person name="Larimer J."/>
            <person name="McCowan C."/>
            <person name="Murphy C."/>
            <person name="Pearson M."/>
            <person name="Poon T.W."/>
            <person name="Priest M."/>
            <person name="Roberts A."/>
            <person name="Saif S."/>
            <person name="Shea T."/>
            <person name="Sisk P."/>
            <person name="Sykes S."/>
            <person name="Wortman J."/>
            <person name="Nusbaum C."/>
            <person name="Birren B."/>
        </authorList>
    </citation>
    <scope>NUCLEOTIDE SEQUENCE [LARGE SCALE GENOMIC DNA]</scope>
    <source>
        <strain evidence="3">CM1001059</strain>
    </source>
</reference>
<proteinExistence type="predicted"/>
<keyword evidence="3" id="KW-1185">Reference proteome</keyword>
<keyword evidence="1" id="KW-0732">Signal</keyword>
<evidence type="ECO:0000313" key="2">
    <source>
        <dbReference type="EnsemblMetazoa" id="AMEC018590-PA"/>
    </source>
</evidence>
<protein>
    <submittedName>
        <fullName evidence="2">Uncharacterized protein</fullName>
    </submittedName>
</protein>
<evidence type="ECO:0000256" key="1">
    <source>
        <dbReference type="SAM" id="SignalP"/>
    </source>
</evidence>
<evidence type="ECO:0000313" key="3">
    <source>
        <dbReference type="Proteomes" id="UP000075902"/>
    </source>
</evidence>
<dbReference type="AlphaFoldDB" id="A0A182UDT1"/>